<evidence type="ECO:0000313" key="10">
    <source>
        <dbReference type="EMBL" id="OTO00922.1"/>
    </source>
</evidence>
<evidence type="ECO:0000256" key="3">
    <source>
        <dbReference type="ARBA" id="ARBA00048615"/>
    </source>
</evidence>
<evidence type="ECO:0000313" key="7">
    <source>
        <dbReference type="EMBL" id="MBX4222458.1"/>
    </source>
</evidence>
<keyword evidence="2" id="KW-0520">NAD</keyword>
<dbReference type="GO" id="GO:0046029">
    <property type="term" value="F:mannitol dehydrogenase activity"/>
    <property type="evidence" value="ECO:0007669"/>
    <property type="project" value="UniProtKB-EC"/>
</dbReference>
<dbReference type="GeneID" id="66455406"/>
<evidence type="ECO:0000313" key="13">
    <source>
        <dbReference type="Proteomes" id="UP000183509"/>
    </source>
</evidence>
<dbReference type="Proteomes" id="UP001139644">
    <property type="component" value="Unassembled WGS sequence"/>
</dbReference>
<dbReference type="AlphaFoldDB" id="A0A132Z3F3"/>
<evidence type="ECO:0000259" key="4">
    <source>
        <dbReference type="Pfam" id="PF01232"/>
    </source>
</evidence>
<evidence type="ECO:0000313" key="14">
    <source>
        <dbReference type="Proteomes" id="UP000194737"/>
    </source>
</evidence>
<dbReference type="EMBL" id="JAIFOC010000046">
    <property type="protein sequence ID" value="MBX4222458.1"/>
    <property type="molecule type" value="Genomic_DNA"/>
</dbReference>
<dbReference type="SUPFAM" id="SSF48179">
    <property type="entry name" value="6-phosphogluconate dehydrogenase C-terminal domain-like"/>
    <property type="match status" value="1"/>
</dbReference>
<reference evidence="8" key="5">
    <citation type="submission" date="2022-05" db="EMBL/GenBank/DDBJ databases">
        <title>Draft genome sequences of Clostridium perfringens strains isolated from Peru.</title>
        <authorList>
            <person name="Hurtado R."/>
            <person name="Lima L."/>
            <person name="Sousa T."/>
            <person name="Jaiswal A.K."/>
            <person name="Tiwari S."/>
            <person name="Maturrano L."/>
            <person name="Brenig B."/>
            <person name="Azevedo V."/>
        </authorList>
    </citation>
    <scope>NUCLEOTIDE SEQUENCE</scope>
    <source>
        <strain evidence="8">CP4</strain>
    </source>
</reference>
<dbReference type="InterPro" id="IPR008927">
    <property type="entry name" value="6-PGluconate_DH-like_C_sf"/>
</dbReference>
<dbReference type="SUPFAM" id="SSF51735">
    <property type="entry name" value="NAD(P)-binding Rossmann-fold domains"/>
    <property type="match status" value="1"/>
</dbReference>
<reference evidence="9" key="6">
    <citation type="submission" date="2023-03" db="EMBL/GenBank/DDBJ databases">
        <authorList>
            <person name="Shen W."/>
            <person name="Cai J."/>
        </authorList>
    </citation>
    <scope>NUCLEOTIDE SEQUENCE</scope>
    <source>
        <strain evidence="9">B1010-2</strain>
    </source>
</reference>
<feature type="domain" description="Mannitol dehydrogenase N-terminal" evidence="4">
    <location>
        <begin position="17"/>
        <end position="255"/>
    </location>
</feature>
<keyword evidence="1 11" id="KW-0560">Oxidoreductase</keyword>
<name>A0A132Z3F3_ENTFC</name>
<organism evidence="11 13">
    <name type="scientific">Enterococcus faecium</name>
    <name type="common">Streptococcus faecium</name>
    <dbReference type="NCBI Taxonomy" id="1352"/>
    <lineage>
        <taxon>Bacteria</taxon>
        <taxon>Bacillati</taxon>
        <taxon>Bacillota</taxon>
        <taxon>Bacilli</taxon>
        <taxon>Lactobacillales</taxon>
        <taxon>Enterococcaceae</taxon>
        <taxon>Enterococcus</taxon>
    </lineage>
</organism>
<dbReference type="EMBL" id="FKLM01000012">
    <property type="protein sequence ID" value="SAY98487.1"/>
    <property type="molecule type" value="Genomic_DNA"/>
</dbReference>
<evidence type="ECO:0000313" key="9">
    <source>
        <dbReference type="EMBL" id="MDT2369458.1"/>
    </source>
</evidence>
<dbReference type="Gene3D" id="3.40.50.720">
    <property type="entry name" value="NAD(P)-binding Rossmann-like Domain"/>
    <property type="match status" value="1"/>
</dbReference>
<reference evidence="10 14" key="3">
    <citation type="submission" date="2017-05" db="EMBL/GenBank/DDBJ databases">
        <title>The Genome Sequence of Enterococcus faecium 6F2_DIV0138.</title>
        <authorList>
            <consortium name="The Broad Institute Genomics Platform"/>
            <consortium name="The Broad Institute Genomic Center for Infectious Diseases"/>
            <person name="Earl A."/>
            <person name="Manson A."/>
            <person name="Schwartman J."/>
            <person name="Gilmore M."/>
            <person name="Abouelleil A."/>
            <person name="Cao P."/>
            <person name="Chapman S."/>
            <person name="Cusick C."/>
            <person name="Shea T."/>
            <person name="Young S."/>
            <person name="Neafsey D."/>
            <person name="Nusbaum C."/>
            <person name="Birren B."/>
        </authorList>
    </citation>
    <scope>NUCLEOTIDE SEQUENCE [LARGE SCALE GENOMIC DNA]</scope>
    <source>
        <strain evidence="10 14">6F2_DIV0138</strain>
    </source>
</reference>
<evidence type="ECO:0000313" key="6">
    <source>
        <dbReference type="EMBL" id="KWX17349.1"/>
    </source>
</evidence>
<evidence type="ECO:0000313" key="11">
    <source>
        <dbReference type="EMBL" id="SAY98487.1"/>
    </source>
</evidence>
<dbReference type="STRING" id="1352.AL014_14040"/>
<dbReference type="EMBL" id="JAMWMK010000014">
    <property type="protein sequence ID" value="MDC4248301.1"/>
    <property type="molecule type" value="Genomic_DNA"/>
</dbReference>
<dbReference type="Gene3D" id="1.10.1040.10">
    <property type="entry name" value="N-(1-d-carboxylethyl)-l-norvaline Dehydrogenase, domain 2"/>
    <property type="match status" value="1"/>
</dbReference>
<dbReference type="EMBL" id="LRHK01000001">
    <property type="protein sequence ID" value="KWX17349.1"/>
    <property type="molecule type" value="Genomic_DNA"/>
</dbReference>
<dbReference type="EMBL" id="NGLB01000001">
    <property type="protein sequence ID" value="OTO00922.1"/>
    <property type="molecule type" value="Genomic_DNA"/>
</dbReference>
<evidence type="ECO:0000259" key="5">
    <source>
        <dbReference type="Pfam" id="PF08125"/>
    </source>
</evidence>
<dbReference type="Proteomes" id="UP001260956">
    <property type="component" value="Unassembled WGS sequence"/>
</dbReference>
<evidence type="ECO:0000313" key="12">
    <source>
        <dbReference type="Proteomes" id="UP000070452"/>
    </source>
</evidence>
<dbReference type="GO" id="GO:0008926">
    <property type="term" value="F:mannitol-1-phosphate 5-dehydrogenase activity"/>
    <property type="evidence" value="ECO:0007669"/>
    <property type="project" value="UniProtKB-EC"/>
</dbReference>
<dbReference type="RefSeq" id="WP_002286004.1">
    <property type="nucleotide sequence ID" value="NZ_AP026566.1"/>
</dbReference>
<reference evidence="7" key="4">
    <citation type="journal article" date="2022" name="J. Anim. Sci.">
        <title>Whole genome sequence analyses-based assessment of virulence potential and antimicrobial susceptibilities and resistance of Enterococcus faecium strains isolated from commercial swine and cattle probiotic products.</title>
        <authorList>
            <person name="Shridhar P.B."/>
            <person name="Amachawadi R.G."/>
            <person name="Tokach M."/>
            <person name="Patel I."/>
            <person name="Gangiredla J."/>
            <person name="Mammel M."/>
            <person name="Nagaraja T.G."/>
        </authorList>
    </citation>
    <scope>NUCLEOTIDE SEQUENCE</scope>
    <source>
        <strain evidence="7">EF215</strain>
    </source>
</reference>
<accession>A0A132Z3F3</accession>
<reference evidence="6 12" key="1">
    <citation type="submission" date="2016-01" db="EMBL/GenBank/DDBJ databases">
        <title>Molecular Mechanisms for transfer of large genomic segments between Enterococcus faecium strains.</title>
        <authorList>
            <person name="Garcia-Solache M.A."/>
            <person name="Lebreton F."/>
            <person name="Mclaughlin R.E."/>
            <person name="Whiteaker J.D."/>
            <person name="Gilmore M.S."/>
            <person name="Rice L.B."/>
        </authorList>
    </citation>
    <scope>NUCLEOTIDE SEQUENCE [LARGE SCALE GENOMIC DNA]</scope>
    <source>
        <strain evidence="6 12">D344RRF x C68</strain>
    </source>
</reference>
<evidence type="ECO:0000313" key="8">
    <source>
        <dbReference type="EMBL" id="MDC4248301.1"/>
    </source>
</evidence>
<dbReference type="Proteomes" id="UP001141166">
    <property type="component" value="Unassembled WGS sequence"/>
</dbReference>
<dbReference type="Pfam" id="PF01232">
    <property type="entry name" value="Mannitol_dh"/>
    <property type="match status" value="1"/>
</dbReference>
<dbReference type="NCBIfam" id="NF002969">
    <property type="entry name" value="PRK03643.1"/>
    <property type="match status" value="1"/>
</dbReference>
<dbReference type="GO" id="GO:0019592">
    <property type="term" value="P:mannitol catabolic process"/>
    <property type="evidence" value="ECO:0007669"/>
    <property type="project" value="TreeGrafter"/>
</dbReference>
<dbReference type="InterPro" id="IPR000669">
    <property type="entry name" value="Mannitol_DH"/>
</dbReference>
<comment type="catalytic activity">
    <reaction evidence="3">
        <text>D-mannitol 1-phosphate + NAD(+) = beta-D-fructose 6-phosphate + NADH + H(+)</text>
        <dbReference type="Rhea" id="RHEA:19661"/>
        <dbReference type="ChEBI" id="CHEBI:15378"/>
        <dbReference type="ChEBI" id="CHEBI:57540"/>
        <dbReference type="ChEBI" id="CHEBI:57634"/>
        <dbReference type="ChEBI" id="CHEBI:57945"/>
        <dbReference type="ChEBI" id="CHEBI:61381"/>
        <dbReference type="EC" id="1.1.1.17"/>
    </reaction>
</comment>
<reference evidence="11 13" key="2">
    <citation type="submission" date="2016-04" db="EMBL/GenBank/DDBJ databases">
        <authorList>
            <person name="Millard A."/>
        </authorList>
    </citation>
    <scope>NUCLEOTIDE SEQUENCE [LARGE SCALE GENOMIC DNA]</scope>
    <source>
        <strain evidence="11">Isolate 22</strain>
    </source>
</reference>
<dbReference type="InterPro" id="IPR013328">
    <property type="entry name" value="6PGD_dom2"/>
</dbReference>
<dbReference type="GO" id="GO:0005829">
    <property type="term" value="C:cytosol"/>
    <property type="evidence" value="ECO:0007669"/>
    <property type="project" value="TreeGrafter"/>
</dbReference>
<dbReference type="InterPro" id="IPR013118">
    <property type="entry name" value="Mannitol_DH_C"/>
</dbReference>
<comment type="caution">
    <text evidence="11">The sequence shown here is derived from an EMBL/GenBank/DDBJ whole genome shotgun (WGS) entry which is preliminary data.</text>
</comment>
<dbReference type="Proteomes" id="UP000183509">
    <property type="component" value="Unassembled WGS sequence"/>
</dbReference>
<dbReference type="EMBL" id="JARPTX010000011">
    <property type="protein sequence ID" value="MDT2369458.1"/>
    <property type="molecule type" value="Genomic_DNA"/>
</dbReference>
<dbReference type="PANTHER" id="PTHR30524:SF0">
    <property type="entry name" value="ALTRONATE OXIDOREDUCTASE-RELATED"/>
    <property type="match status" value="1"/>
</dbReference>
<dbReference type="Proteomes" id="UP000194737">
    <property type="component" value="Unassembled WGS sequence"/>
</dbReference>
<dbReference type="Pfam" id="PF08125">
    <property type="entry name" value="Mannitol_dh_C"/>
    <property type="match status" value="1"/>
</dbReference>
<dbReference type="EC" id="1.1.1.255" evidence="11"/>
<gene>
    <name evidence="10" type="ORF">A5804_002441</name>
    <name evidence="6" type="ORF">AWT83_02065</name>
    <name evidence="11" type="ORF">DTPHA_601069</name>
    <name evidence="7" type="ORF">KYX88_06300</name>
    <name evidence="8" type="ORF">M3X98_09580</name>
    <name evidence="9" type="ORF">P6Z85_04560</name>
</gene>
<dbReference type="PANTHER" id="PTHR30524">
    <property type="entry name" value="MANNITOL-1-PHOSPHATE 5-DEHYDROGENASE"/>
    <property type="match status" value="1"/>
</dbReference>
<proteinExistence type="predicted"/>
<dbReference type="PRINTS" id="PR00084">
    <property type="entry name" value="MTLDHDRGNASE"/>
</dbReference>
<dbReference type="OMA" id="HNTFCST"/>
<sequence>MKKLTKELVKKNEAPVKVLQFGEGNFMRGFIDWQIQQLNNQQLFKGNVAIIQPLEQGLGNMMNQQDNLYTVILQGLSNGEIVDTSEIITVVEQMINPYDEWDAYLSLAENDDLAYIVSNTTEAGIQFVETDNLTDTPPQSFPGKLTAFLYRRFKLNKAGFTIIPCELIDRNGERLKEIILRYAEKWDLEPAFVEWLEKENVFCCSLVDRIVPGYPREDAGVFNQRHNYEDQLMVKAEPFMLWVIEGPKELENQLPFKQAGLNVIITDDMTPYRERKVHLLNGPHTAMVPLALLAELETVEEVMKDPLFSAYVDQLFNLELIPMLSLPKDELAIYADQIKERFLNPFAHHKLEAISLNSVSKFSTRLLPVFKKYIEEQNQVPPLITVSLAALLLMYRGDQVKPHDDEKTISEFTDAWSDNGTAIPRLLQNAALWGEDLSQIPNVTDTVQEIAAKIDQKGVRSVLQEMKGTMVHA</sequence>
<dbReference type="PATRIC" id="fig|1352.1358.peg.2481"/>
<dbReference type="InterPro" id="IPR036291">
    <property type="entry name" value="NAD(P)-bd_dom_sf"/>
</dbReference>
<evidence type="ECO:0000256" key="1">
    <source>
        <dbReference type="ARBA" id="ARBA00023002"/>
    </source>
</evidence>
<dbReference type="InterPro" id="IPR013131">
    <property type="entry name" value="Mannitol_DH_N"/>
</dbReference>
<protein>
    <submittedName>
        <fullName evidence="6">Altronate oxidoreductase</fullName>
    </submittedName>
    <submittedName>
        <fullName evidence="10 11">Mannitol dehydrogenase</fullName>
        <ecNumber evidence="11">1.1.1.255</ecNumber>
    </submittedName>
    <submittedName>
        <fullName evidence="7">Tagaturonate reductase</fullName>
    </submittedName>
</protein>
<dbReference type="Proteomes" id="UP000070452">
    <property type="component" value="Unassembled WGS sequence"/>
</dbReference>
<evidence type="ECO:0000256" key="2">
    <source>
        <dbReference type="ARBA" id="ARBA00023027"/>
    </source>
</evidence>
<feature type="domain" description="Mannitol dehydrogenase C-terminal" evidence="5">
    <location>
        <begin position="268"/>
        <end position="449"/>
    </location>
</feature>